<evidence type="ECO:0000256" key="1">
    <source>
        <dbReference type="SAM" id="MobiDB-lite"/>
    </source>
</evidence>
<reference evidence="2" key="1">
    <citation type="submission" date="2021-06" db="EMBL/GenBank/DDBJ databases">
        <authorList>
            <person name="Hodson N. C."/>
            <person name="Mongue J. A."/>
            <person name="Jaron S. K."/>
        </authorList>
    </citation>
    <scope>NUCLEOTIDE SEQUENCE</scope>
</reference>
<proteinExistence type="predicted"/>
<dbReference type="Proteomes" id="UP000708208">
    <property type="component" value="Unassembled WGS sequence"/>
</dbReference>
<organism evidence="2 3">
    <name type="scientific">Allacma fusca</name>
    <dbReference type="NCBI Taxonomy" id="39272"/>
    <lineage>
        <taxon>Eukaryota</taxon>
        <taxon>Metazoa</taxon>
        <taxon>Ecdysozoa</taxon>
        <taxon>Arthropoda</taxon>
        <taxon>Hexapoda</taxon>
        <taxon>Collembola</taxon>
        <taxon>Symphypleona</taxon>
        <taxon>Sminthuridae</taxon>
        <taxon>Allacma</taxon>
    </lineage>
</organism>
<name>A0A8J2NW09_9HEXA</name>
<evidence type="ECO:0000313" key="2">
    <source>
        <dbReference type="EMBL" id="CAG7716475.1"/>
    </source>
</evidence>
<feature type="non-terminal residue" evidence="2">
    <location>
        <position position="46"/>
    </location>
</feature>
<keyword evidence="3" id="KW-1185">Reference proteome</keyword>
<dbReference type="EMBL" id="CAJVCH010038857">
    <property type="protein sequence ID" value="CAG7716475.1"/>
    <property type="molecule type" value="Genomic_DNA"/>
</dbReference>
<comment type="caution">
    <text evidence="2">The sequence shown here is derived from an EMBL/GenBank/DDBJ whole genome shotgun (WGS) entry which is preliminary data.</text>
</comment>
<feature type="compositionally biased region" description="Polar residues" evidence="1">
    <location>
        <begin position="1"/>
        <end position="17"/>
    </location>
</feature>
<dbReference type="AlphaFoldDB" id="A0A8J2NW09"/>
<gene>
    <name evidence="2" type="ORF">AFUS01_LOCUS5983</name>
</gene>
<accession>A0A8J2NW09</accession>
<feature type="non-terminal residue" evidence="2">
    <location>
        <position position="1"/>
    </location>
</feature>
<sequence length="46" mass="5116">NQPQFFQSGSISTTDQAPCSIEPGDNYLDVPIQMEEIISECLIDLQ</sequence>
<protein>
    <submittedName>
        <fullName evidence="2">Uncharacterized protein</fullName>
    </submittedName>
</protein>
<evidence type="ECO:0000313" key="3">
    <source>
        <dbReference type="Proteomes" id="UP000708208"/>
    </source>
</evidence>
<feature type="region of interest" description="Disordered" evidence="1">
    <location>
        <begin position="1"/>
        <end position="20"/>
    </location>
</feature>